<dbReference type="InterPro" id="IPR050131">
    <property type="entry name" value="Peptidase_S8_subtilisin-like"/>
</dbReference>
<comment type="similarity">
    <text evidence="3 10 11">Belongs to the peptidase S8 family.</text>
</comment>
<dbReference type="PANTHER" id="PTHR43806">
    <property type="entry name" value="PEPTIDASE S8"/>
    <property type="match status" value="1"/>
</dbReference>
<evidence type="ECO:0000256" key="11">
    <source>
        <dbReference type="RuleBase" id="RU003355"/>
    </source>
</evidence>
<dbReference type="SUPFAM" id="SSF52743">
    <property type="entry name" value="Subtilisin-like"/>
    <property type="match status" value="1"/>
</dbReference>
<dbReference type="PANTHER" id="PTHR43806:SF11">
    <property type="entry name" value="CEREVISIN-RELATED"/>
    <property type="match status" value="1"/>
</dbReference>
<evidence type="ECO:0000256" key="10">
    <source>
        <dbReference type="PROSITE-ProRule" id="PRU01240"/>
    </source>
</evidence>
<evidence type="ECO:0000256" key="9">
    <source>
        <dbReference type="ARBA" id="ARBA00022837"/>
    </source>
</evidence>
<keyword evidence="8 10" id="KW-0720">Serine protease</keyword>
<evidence type="ECO:0000256" key="3">
    <source>
        <dbReference type="ARBA" id="ARBA00011073"/>
    </source>
</evidence>
<feature type="region of interest" description="Disordered" evidence="12">
    <location>
        <begin position="583"/>
        <end position="614"/>
    </location>
</feature>
<organism evidence="16 17">
    <name type="scientific">Metabacillus flavus</name>
    <dbReference type="NCBI Taxonomy" id="2823519"/>
    <lineage>
        <taxon>Bacteria</taxon>
        <taxon>Bacillati</taxon>
        <taxon>Bacillota</taxon>
        <taxon>Bacilli</taxon>
        <taxon>Bacillales</taxon>
        <taxon>Bacillaceae</taxon>
        <taxon>Metabacillus</taxon>
    </lineage>
</organism>
<dbReference type="InterPro" id="IPR023828">
    <property type="entry name" value="Peptidase_S8_Ser-AS"/>
</dbReference>
<comment type="subcellular location">
    <subcellularLocation>
        <location evidence="2">Secreted</location>
    </subcellularLocation>
</comment>
<dbReference type="PRINTS" id="PR00723">
    <property type="entry name" value="SUBTILISIN"/>
</dbReference>
<evidence type="ECO:0000256" key="4">
    <source>
        <dbReference type="ARBA" id="ARBA00022525"/>
    </source>
</evidence>
<evidence type="ECO:0000259" key="14">
    <source>
        <dbReference type="Pfam" id="PF00082"/>
    </source>
</evidence>
<dbReference type="CDD" id="cd07477">
    <property type="entry name" value="Peptidases_S8_Subtilisin_subset"/>
    <property type="match status" value="1"/>
</dbReference>
<feature type="signal peptide" evidence="13">
    <location>
        <begin position="1"/>
        <end position="28"/>
    </location>
</feature>
<keyword evidence="9" id="KW-0106">Calcium</keyword>
<dbReference type="PROSITE" id="PS51892">
    <property type="entry name" value="SUBTILASE"/>
    <property type="match status" value="1"/>
</dbReference>
<accession>A0ABS5LJL2</accession>
<keyword evidence="7 10" id="KW-0378">Hydrolase</keyword>
<evidence type="ECO:0000259" key="15">
    <source>
        <dbReference type="Pfam" id="PF22148"/>
    </source>
</evidence>
<feature type="chain" id="PRO_5045443768" evidence="13">
    <location>
        <begin position="29"/>
        <end position="1159"/>
    </location>
</feature>
<keyword evidence="6" id="KW-0479">Metal-binding</keyword>
<dbReference type="RefSeq" id="WP_211561384.1">
    <property type="nucleotide sequence ID" value="NZ_JAGVRK010000001.1"/>
</dbReference>
<evidence type="ECO:0000256" key="12">
    <source>
        <dbReference type="SAM" id="MobiDB-lite"/>
    </source>
</evidence>
<keyword evidence="17" id="KW-1185">Reference proteome</keyword>
<dbReference type="InterPro" id="IPR034202">
    <property type="entry name" value="Subtilisin_Carlsberg-like"/>
</dbReference>
<evidence type="ECO:0000256" key="7">
    <source>
        <dbReference type="ARBA" id="ARBA00022801"/>
    </source>
</evidence>
<dbReference type="Proteomes" id="UP000682403">
    <property type="component" value="Unassembled WGS sequence"/>
</dbReference>
<evidence type="ECO:0000256" key="2">
    <source>
        <dbReference type="ARBA" id="ARBA00004613"/>
    </source>
</evidence>
<feature type="active site" description="Charge relay system" evidence="10">
    <location>
        <position position="361"/>
    </location>
</feature>
<evidence type="ECO:0000256" key="8">
    <source>
        <dbReference type="ARBA" id="ARBA00022825"/>
    </source>
</evidence>
<evidence type="ECO:0000256" key="6">
    <source>
        <dbReference type="ARBA" id="ARBA00022723"/>
    </source>
</evidence>
<dbReference type="PROSITE" id="PS00138">
    <property type="entry name" value="SUBTILASE_SER"/>
    <property type="match status" value="1"/>
</dbReference>
<dbReference type="EMBL" id="JAGVRK010000001">
    <property type="protein sequence ID" value="MBS2970748.1"/>
    <property type="molecule type" value="Genomic_DNA"/>
</dbReference>
<dbReference type="Gene3D" id="3.40.50.200">
    <property type="entry name" value="Peptidase S8/S53 domain"/>
    <property type="match status" value="1"/>
</dbReference>
<dbReference type="Gene3D" id="2.60.120.380">
    <property type="match status" value="4"/>
</dbReference>
<dbReference type="Pfam" id="PF22148">
    <property type="entry name" value="Fervidolysin_NPro-like"/>
    <property type="match status" value="1"/>
</dbReference>
<protein>
    <submittedName>
        <fullName evidence="16">S8 family peptidase</fullName>
    </submittedName>
</protein>
<dbReference type="InterPro" id="IPR022398">
    <property type="entry name" value="Peptidase_S8_His-AS"/>
</dbReference>
<feature type="domain" description="Fervidolysin-like N-terminal prodomain" evidence="15">
    <location>
        <begin position="54"/>
        <end position="124"/>
    </location>
</feature>
<proteinExistence type="inferred from homology"/>
<evidence type="ECO:0000313" key="17">
    <source>
        <dbReference type="Proteomes" id="UP000682403"/>
    </source>
</evidence>
<evidence type="ECO:0000256" key="5">
    <source>
        <dbReference type="ARBA" id="ARBA00022670"/>
    </source>
</evidence>
<comment type="caution">
    <text evidence="16">The sequence shown here is derived from an EMBL/GenBank/DDBJ whole genome shotgun (WGS) entry which is preliminary data.</text>
</comment>
<dbReference type="Pfam" id="PF00082">
    <property type="entry name" value="Peptidase_S8"/>
    <property type="match status" value="1"/>
</dbReference>
<keyword evidence="5 10" id="KW-0645">Protease</keyword>
<dbReference type="InterPro" id="IPR036852">
    <property type="entry name" value="Peptidase_S8/S53_dom_sf"/>
</dbReference>
<dbReference type="SUPFAM" id="SSF89260">
    <property type="entry name" value="Collagen-binding domain"/>
    <property type="match status" value="1"/>
</dbReference>
<dbReference type="PROSITE" id="PS00137">
    <property type="entry name" value="SUBTILASE_HIS"/>
    <property type="match status" value="1"/>
</dbReference>
<keyword evidence="13" id="KW-0732">Signal</keyword>
<reference evidence="16 17" key="1">
    <citation type="submission" date="2021-04" db="EMBL/GenBank/DDBJ databases">
        <title>Metabacillus sp. strain KIGAM252 whole genome sequence.</title>
        <authorList>
            <person name="Seo M.-J."/>
            <person name="Cho E.-S."/>
            <person name="Hwang C.Y."/>
            <person name="Yoon D.J."/>
        </authorList>
    </citation>
    <scope>NUCLEOTIDE SEQUENCE [LARGE SCALE GENOMIC DNA]</scope>
    <source>
        <strain evidence="16 17">KIGAM252</strain>
    </source>
</reference>
<name>A0ABS5LJL2_9BACI</name>
<comment type="cofactor">
    <cofactor evidence="1">
        <name>Ca(2+)</name>
        <dbReference type="ChEBI" id="CHEBI:29108"/>
    </cofactor>
</comment>
<dbReference type="InterPro" id="IPR054399">
    <property type="entry name" value="Fervidolysin-like_N_prodom"/>
</dbReference>
<sequence>MRKPLKKALSGIVTAALIFSALPGVSAAAVEKGPKSEAAIKELLKQHQGKQGKKSSVKKEKDQQFADKTLMIKYKTPISAQAHQRAGGKLIQRVAALGYDIVQVNGKISMEDAAKNYASMPGVSSISKSALLKQAGGPDLKASSMYHLNTLNIPETSKLAGKNKVRVAVVDTGVDAKHPELKNKIKGNKNVMNPAQNGLVDVHGTHVSGIIAAEKNNGAGGYGINPNADILSIDVFNRSFFANDYTVAQGILTAIEQKAQVINLSLSSWFPSPIIEDAVRKAIDANITVVAAAGNSGMNMQEYPASFEGVIAVGSTNSKNKLSSYSTFGPSVDVVAPGEDVYSTLFDFEKGSSYGKMSGTSMSSPAVAGVVSLMLSKNPKLTPYQINYILNKTAKDLGTKGYDISYGNGLIDPVAALKYDVKKVPANPKLPADKKLGAAKNVAAEDGKANTVSGSFKKMNQTDLYKLNVKKGDFVQTKLTGSANYDYVLGLEFYKGEETKAASTQKINDQGENGTEGTLFEAREDGVLLVSVKDAYGNYSEADLSKYELMIEKRSTKLEDTNTMEAPEKVSVLPYRSEKPFYFTDESAETPPAGEDTKGEGQEENPSKPNLKGDSDFFTFKTGEVKAGEMIKFALSAVPGIDSNLKISLMVEEQGNKFPMEIGMTDTKGPGQGEEAIFQASPNSEYVIEVANKPSMDAWIWMMMSGEQVIDLDRNFSSHLPYEVLLSSQVIEADEDNFPERREGSAEGEKPLSAVDSIKRSEMMEDDFSPIDSFEEYIERVLSSALPYQAGSTSKGYIQYMGDEDWYAFTPDEHAVYDFTFANGRESNVPAMEIYRYDEKSKDLIPLAANVQMTENGYGPAAKYEAGLKKGQTYYLKMADINYQASIYPYEFTAKATHKNIADKYETNDDYAQAAATGLTSVEGNFSSIGDMDMFYFKPAASGLYGYAIQPMPEKIMGSKVSENLKAAIDPVIVMIEDTNGNGKLEPEEEGNFIISDYGFDNDPEAGSLAGKKGKGYFAVAFNYWGDRTTLVPYKLTISKMGGKDEDSGSVVKKGIPSKPASLKNGSAKGYFHSPKDSDTYKLVLSKEKKLTATLKTPFGTDGKVTVFDSKGKAIWTADQYGTGDSELFKLSLKKGTYYVKVEEAMNRVSMSPYELTIK</sequence>
<feature type="domain" description="Peptidase S8/S53" evidence="14">
    <location>
        <begin position="163"/>
        <end position="409"/>
    </location>
</feature>
<gene>
    <name evidence="16" type="ORF">J9317_18550</name>
</gene>
<dbReference type="InterPro" id="IPR000209">
    <property type="entry name" value="Peptidase_S8/S53_dom"/>
</dbReference>
<dbReference type="PROSITE" id="PS00136">
    <property type="entry name" value="SUBTILASE_ASP"/>
    <property type="match status" value="1"/>
</dbReference>
<keyword evidence="4" id="KW-0964">Secreted</keyword>
<evidence type="ECO:0000256" key="13">
    <source>
        <dbReference type="SAM" id="SignalP"/>
    </source>
</evidence>
<feature type="active site" description="Charge relay system" evidence="10">
    <location>
        <position position="203"/>
    </location>
</feature>
<evidence type="ECO:0000313" key="16">
    <source>
        <dbReference type="EMBL" id="MBS2970748.1"/>
    </source>
</evidence>
<dbReference type="InterPro" id="IPR023827">
    <property type="entry name" value="Peptidase_S8_Asp-AS"/>
</dbReference>
<dbReference type="InterPro" id="IPR015500">
    <property type="entry name" value="Peptidase_S8_subtilisin-rel"/>
</dbReference>
<feature type="active site" description="Charge relay system" evidence="10">
    <location>
        <position position="171"/>
    </location>
</feature>
<evidence type="ECO:0000256" key="1">
    <source>
        <dbReference type="ARBA" id="ARBA00001913"/>
    </source>
</evidence>